<dbReference type="KEGG" id="lant:TUM19329_13230"/>
<dbReference type="InterPro" id="IPR032806">
    <property type="entry name" value="YbfD_N"/>
</dbReference>
<dbReference type="Proteomes" id="UP000502894">
    <property type="component" value="Chromosome"/>
</dbReference>
<evidence type="ECO:0000259" key="1">
    <source>
        <dbReference type="Pfam" id="PF13808"/>
    </source>
</evidence>
<evidence type="ECO:0000313" key="2">
    <source>
        <dbReference type="EMBL" id="BCA94962.1"/>
    </source>
</evidence>
<keyword evidence="3" id="KW-1185">Reference proteome</keyword>
<gene>
    <name evidence="2" type="ORF">TUM19329_13230</name>
</gene>
<organism evidence="2 3">
    <name type="scientific">Legionella antarctica</name>
    <dbReference type="NCBI Taxonomy" id="2708020"/>
    <lineage>
        <taxon>Bacteria</taxon>
        <taxon>Pseudomonadati</taxon>
        <taxon>Pseudomonadota</taxon>
        <taxon>Gammaproteobacteria</taxon>
        <taxon>Legionellales</taxon>
        <taxon>Legionellaceae</taxon>
        <taxon>Legionella</taxon>
    </lineage>
</organism>
<dbReference type="PANTHER" id="PTHR30298">
    <property type="entry name" value="H REPEAT-ASSOCIATED PREDICTED TRANSPOSASE"/>
    <property type="match status" value="1"/>
</dbReference>
<dbReference type="PANTHER" id="PTHR30298:SF0">
    <property type="entry name" value="PROTEIN YBFL-RELATED"/>
    <property type="match status" value="1"/>
</dbReference>
<reference evidence="2" key="1">
    <citation type="journal article" date="2020" name="Microbiol. Resour. Announc.">
        <title>Complete Genome Sequence of Novel Psychrotolerant Legionella Strain TUM19329, Isolated from Antarctic Lake Sediment.</title>
        <authorList>
            <person name="Shimada S."/>
            <person name="Nakai R."/>
            <person name="Aoki K."/>
            <person name="Shimoeda N."/>
            <person name="Ohno G."/>
            <person name="Miyazaki Y."/>
            <person name="Kudoh S."/>
            <person name="Imura S."/>
            <person name="Watanabe K."/>
            <person name="Ishii Y."/>
            <person name="Tateda K."/>
        </authorList>
    </citation>
    <scope>NUCLEOTIDE SEQUENCE [LARGE SCALE GENOMIC DNA]</scope>
    <source>
        <strain evidence="2">TUM19329</strain>
    </source>
</reference>
<evidence type="ECO:0000313" key="3">
    <source>
        <dbReference type="Proteomes" id="UP000502894"/>
    </source>
</evidence>
<dbReference type="EMBL" id="AP022839">
    <property type="protein sequence ID" value="BCA94962.1"/>
    <property type="molecule type" value="Genomic_DNA"/>
</dbReference>
<sequence>MTTPSLVDCLSVIRAPRQERKTEHELIDILILCVFGLICGAEGWQDIEEVGHSRLNWLQARGFCKNGIIR</sequence>
<feature type="domain" description="H repeat-associated protein N-terminal" evidence="1">
    <location>
        <begin position="8"/>
        <end position="68"/>
    </location>
</feature>
<dbReference type="AlphaFoldDB" id="A0A6F8T4L3"/>
<dbReference type="RefSeq" id="WP_173236680.1">
    <property type="nucleotide sequence ID" value="NZ_AP022839.1"/>
</dbReference>
<protein>
    <recommendedName>
        <fullName evidence="1">H repeat-associated protein N-terminal domain-containing protein</fullName>
    </recommendedName>
</protein>
<accession>A0A6F8T4L3</accession>
<proteinExistence type="predicted"/>
<dbReference type="Pfam" id="PF13808">
    <property type="entry name" value="DDE_Tnp_1_assoc"/>
    <property type="match status" value="1"/>
</dbReference>
<dbReference type="InterPro" id="IPR051698">
    <property type="entry name" value="Transposase_11-like"/>
</dbReference>
<name>A0A6F8T4L3_9GAMM</name>